<evidence type="ECO:0000259" key="2">
    <source>
        <dbReference type="SMART" id="SM00418"/>
    </source>
</evidence>
<dbReference type="InterPro" id="IPR036388">
    <property type="entry name" value="WH-like_DNA-bd_sf"/>
</dbReference>
<evidence type="ECO:0000313" key="4">
    <source>
        <dbReference type="Proteomes" id="UP000781958"/>
    </source>
</evidence>
<dbReference type="SMART" id="SM00418">
    <property type="entry name" value="HTH_ARSR"/>
    <property type="match status" value="1"/>
</dbReference>
<gene>
    <name evidence="3" type="ORF">J2851_004998</name>
</gene>
<dbReference type="PANTHER" id="PTHR37318">
    <property type="entry name" value="BSL7504 PROTEIN"/>
    <property type="match status" value="1"/>
</dbReference>
<dbReference type="Gene3D" id="1.10.10.10">
    <property type="entry name" value="Winged helix-like DNA-binding domain superfamily/Winged helix DNA-binding domain"/>
    <property type="match status" value="1"/>
</dbReference>
<feature type="region of interest" description="Disordered" evidence="1">
    <location>
        <begin position="99"/>
        <end position="119"/>
    </location>
</feature>
<feature type="domain" description="HTH arsR-type" evidence="2">
    <location>
        <begin position="2"/>
        <end position="85"/>
    </location>
</feature>
<organism evidence="3 4">
    <name type="scientific">Azospirillum rugosum</name>
    <dbReference type="NCBI Taxonomy" id="416170"/>
    <lineage>
        <taxon>Bacteria</taxon>
        <taxon>Pseudomonadati</taxon>
        <taxon>Pseudomonadota</taxon>
        <taxon>Alphaproteobacteria</taxon>
        <taxon>Rhodospirillales</taxon>
        <taxon>Azospirillaceae</taxon>
        <taxon>Azospirillum</taxon>
    </lineage>
</organism>
<feature type="compositionally biased region" description="Low complexity" evidence="1">
    <location>
        <begin position="99"/>
        <end position="112"/>
    </location>
</feature>
<dbReference type="InterPro" id="IPR036390">
    <property type="entry name" value="WH_DNA-bd_sf"/>
</dbReference>
<dbReference type="EMBL" id="JAGINP010000020">
    <property type="protein sequence ID" value="MBP2295195.1"/>
    <property type="molecule type" value="Genomic_DNA"/>
</dbReference>
<dbReference type="InterPro" id="IPR011991">
    <property type="entry name" value="ArsR-like_HTH"/>
</dbReference>
<name>A0ABS4SUY5_9PROT</name>
<reference evidence="3 4" key="1">
    <citation type="submission" date="2021-03" db="EMBL/GenBank/DDBJ databases">
        <title>Genomic Encyclopedia of Type Strains, Phase III (KMG-III): the genomes of soil and plant-associated and newly described type strains.</title>
        <authorList>
            <person name="Whitman W."/>
        </authorList>
    </citation>
    <scope>NUCLEOTIDE SEQUENCE [LARGE SCALE GENOMIC DNA]</scope>
    <source>
        <strain evidence="3 4">IMMIB AFH-6</strain>
    </source>
</reference>
<dbReference type="PANTHER" id="PTHR37318:SF1">
    <property type="entry name" value="BSL7504 PROTEIN"/>
    <property type="match status" value="1"/>
</dbReference>
<proteinExistence type="predicted"/>
<dbReference type="Pfam" id="PF13601">
    <property type="entry name" value="HTH_34"/>
    <property type="match status" value="1"/>
</dbReference>
<protein>
    <submittedName>
        <fullName evidence="3">ArsR family transcriptional regulator</fullName>
    </submittedName>
</protein>
<dbReference type="CDD" id="cd00090">
    <property type="entry name" value="HTH_ARSR"/>
    <property type="match status" value="1"/>
</dbReference>
<dbReference type="InterPro" id="IPR001845">
    <property type="entry name" value="HTH_ArsR_DNA-bd_dom"/>
</dbReference>
<dbReference type="RefSeq" id="WP_209769612.1">
    <property type="nucleotide sequence ID" value="NZ_JAGINP010000020.1"/>
</dbReference>
<dbReference type="Proteomes" id="UP000781958">
    <property type="component" value="Unassembled WGS sequence"/>
</dbReference>
<evidence type="ECO:0000313" key="3">
    <source>
        <dbReference type="EMBL" id="MBP2295195.1"/>
    </source>
</evidence>
<dbReference type="InterPro" id="IPR027395">
    <property type="entry name" value="WH_DNA-bd_dom"/>
</dbReference>
<comment type="caution">
    <text evidence="3">The sequence shown here is derived from an EMBL/GenBank/DDBJ whole genome shotgun (WGS) entry which is preliminary data.</text>
</comment>
<keyword evidence="4" id="KW-1185">Reference proteome</keyword>
<dbReference type="SUPFAM" id="SSF46785">
    <property type="entry name" value="Winged helix' DNA-binding domain"/>
    <property type="match status" value="1"/>
</dbReference>
<evidence type="ECO:0000256" key="1">
    <source>
        <dbReference type="SAM" id="MobiDB-lite"/>
    </source>
</evidence>
<accession>A0ABS4SUY5</accession>
<sequence>MESLDPLLHQPLRTQLAAFLAGAGEATFSEIKGRLDVSDGNLDSHMKKLVAAGYVSVRRESGDGRPQSFYSLTPMGRDALARYVKALYALLPPGAVPGALPGEDDSPAVSPLAPLPLPR</sequence>